<keyword evidence="3" id="KW-1185">Reference proteome</keyword>
<accession>A0ABQ6NLU3</accession>
<dbReference type="Pfam" id="PF01476">
    <property type="entry name" value="LysM"/>
    <property type="match status" value="1"/>
</dbReference>
<dbReference type="InterPro" id="IPR018392">
    <property type="entry name" value="LysM"/>
</dbReference>
<comment type="caution">
    <text evidence="2">The sequence shown here is derived from an EMBL/GenBank/DDBJ whole genome shotgun (WGS) entry which is preliminary data.</text>
</comment>
<reference evidence="2 3" key="1">
    <citation type="submission" date="2023-05" db="EMBL/GenBank/DDBJ databases">
        <title>Draft genome of Paenibacillus sp. CCS26.</title>
        <authorList>
            <person name="Akita H."/>
            <person name="Shinto Y."/>
            <person name="Kimura Z."/>
        </authorList>
    </citation>
    <scope>NUCLEOTIDE SEQUENCE [LARGE SCALE GENOMIC DNA]</scope>
    <source>
        <strain evidence="2 3">CCS26</strain>
    </source>
</reference>
<evidence type="ECO:0000313" key="3">
    <source>
        <dbReference type="Proteomes" id="UP001285921"/>
    </source>
</evidence>
<dbReference type="Proteomes" id="UP001285921">
    <property type="component" value="Unassembled WGS sequence"/>
</dbReference>
<dbReference type="SMART" id="SM00257">
    <property type="entry name" value="LysM"/>
    <property type="match status" value="1"/>
</dbReference>
<evidence type="ECO:0000313" key="2">
    <source>
        <dbReference type="EMBL" id="GMK46051.1"/>
    </source>
</evidence>
<dbReference type="EMBL" id="BTCL01000010">
    <property type="protein sequence ID" value="GMK46051.1"/>
    <property type="molecule type" value="Genomic_DNA"/>
</dbReference>
<dbReference type="CDD" id="cd00118">
    <property type="entry name" value="LysM"/>
    <property type="match status" value="1"/>
</dbReference>
<proteinExistence type="predicted"/>
<name>A0ABQ6NLU3_9BACL</name>
<gene>
    <name evidence="2" type="ORF">PghCCS26_31790</name>
</gene>
<dbReference type="PROSITE" id="PS51782">
    <property type="entry name" value="LYSM"/>
    <property type="match status" value="1"/>
</dbReference>
<dbReference type="Gene3D" id="3.10.350.10">
    <property type="entry name" value="LysM domain"/>
    <property type="match status" value="1"/>
</dbReference>
<organism evidence="2 3">
    <name type="scientific">Paenibacillus glycanilyticus</name>
    <dbReference type="NCBI Taxonomy" id="126569"/>
    <lineage>
        <taxon>Bacteria</taxon>
        <taxon>Bacillati</taxon>
        <taxon>Bacillota</taxon>
        <taxon>Bacilli</taxon>
        <taxon>Bacillales</taxon>
        <taxon>Paenibacillaceae</taxon>
        <taxon>Paenibacillus</taxon>
    </lineage>
</organism>
<feature type="domain" description="LysM" evidence="1">
    <location>
        <begin position="68"/>
        <end position="118"/>
    </location>
</feature>
<dbReference type="SUPFAM" id="SSF54106">
    <property type="entry name" value="LysM domain"/>
    <property type="match status" value="1"/>
</dbReference>
<evidence type="ECO:0000259" key="1">
    <source>
        <dbReference type="PROSITE" id="PS51782"/>
    </source>
</evidence>
<protein>
    <recommendedName>
        <fullName evidence="1">LysM domain-containing protein</fullName>
    </recommendedName>
</protein>
<dbReference type="InterPro" id="IPR036779">
    <property type="entry name" value="LysM_dom_sf"/>
</dbReference>
<sequence>MIMNPSFYKSIHKEKTAKSFKSRGHHVQRHAFKLIVCAAVFVLLFTSFLMMRTNASSDHIQEAAANEQTVIVTTGDTLWGIADRFSEGSKDIRQYIYKIKERNQLSSVELRPGQVLIIPQ</sequence>